<feature type="region of interest" description="Disordered" evidence="1">
    <location>
        <begin position="248"/>
        <end position="278"/>
    </location>
</feature>
<keyword evidence="3" id="KW-1185">Reference proteome</keyword>
<dbReference type="RefSeq" id="WP_184984560.1">
    <property type="nucleotide sequence ID" value="NZ_JACHNE010000001.1"/>
</dbReference>
<accession>A0A7W9H3X4</accession>
<name>A0A7W9H3X4_9ACTN</name>
<gene>
    <name evidence="2" type="ORF">HDA41_003237</name>
</gene>
<evidence type="ECO:0000313" key="3">
    <source>
        <dbReference type="Proteomes" id="UP000590647"/>
    </source>
</evidence>
<dbReference type="GO" id="GO:0051301">
    <property type="term" value="P:cell division"/>
    <property type="evidence" value="ECO:0007669"/>
    <property type="project" value="UniProtKB-KW"/>
</dbReference>
<feature type="compositionally biased region" description="Basic and acidic residues" evidence="1">
    <location>
        <begin position="251"/>
        <end position="278"/>
    </location>
</feature>
<dbReference type="Proteomes" id="UP000590647">
    <property type="component" value="Unassembled WGS sequence"/>
</dbReference>
<organism evidence="2 3">
    <name type="scientific">Streptomyces caelestis</name>
    <dbReference type="NCBI Taxonomy" id="36816"/>
    <lineage>
        <taxon>Bacteria</taxon>
        <taxon>Bacillati</taxon>
        <taxon>Actinomycetota</taxon>
        <taxon>Actinomycetes</taxon>
        <taxon>Kitasatosporales</taxon>
        <taxon>Streptomycetaceae</taxon>
        <taxon>Streptomyces</taxon>
    </lineage>
</organism>
<comment type="caution">
    <text evidence="2">The sequence shown here is derived from an EMBL/GenBank/DDBJ whole genome shotgun (WGS) entry which is preliminary data.</text>
</comment>
<keyword evidence="2" id="KW-0131">Cell cycle</keyword>
<dbReference type="AlphaFoldDB" id="A0A7W9H3X4"/>
<reference evidence="2 3" key="1">
    <citation type="submission" date="2020-08" db="EMBL/GenBank/DDBJ databases">
        <title>Sequencing the genomes of 1000 actinobacteria strains.</title>
        <authorList>
            <person name="Klenk H.-P."/>
        </authorList>
    </citation>
    <scope>NUCLEOTIDE SEQUENCE [LARGE SCALE GENOMIC DNA]</scope>
    <source>
        <strain evidence="2 3">DSM 40084</strain>
    </source>
</reference>
<proteinExistence type="predicted"/>
<dbReference type="EMBL" id="JACHNE010000001">
    <property type="protein sequence ID" value="MBB5795273.1"/>
    <property type="molecule type" value="Genomic_DNA"/>
</dbReference>
<sequence length="295" mass="32390">MSSASVSPHGFLAVRGRGYRPEQVDEYAEALSEDRDAAWERAARLTVLARHMDAELQQLREAVAQLVPQTYESLGERARRLFELGQEEAAAVREGARREARQLVDGACASAAGVRESGQAYADAVRADADERARQRLLAARAEADEIRAGADREAQEQRGEALAALREMRQRTSGMLAEQAKEHAERWVEWDREDAARAAALDAHHTEAVAHAEGALSEAEQAFADADDATPHRQEEAAARAAELLAQARSHAESVEQETERVLREHAQRGDDARAHIDRVHSSLTAWAGRVAAE</sequence>
<keyword evidence="2" id="KW-0132">Cell division</keyword>
<protein>
    <submittedName>
        <fullName evidence="2">Cell division septum initiation protein DivIVA</fullName>
    </submittedName>
</protein>
<evidence type="ECO:0000313" key="2">
    <source>
        <dbReference type="EMBL" id="MBB5795273.1"/>
    </source>
</evidence>
<evidence type="ECO:0000256" key="1">
    <source>
        <dbReference type="SAM" id="MobiDB-lite"/>
    </source>
</evidence>